<sequence>MSEFGPGSVHKATVTFSNPKSAGFDFEASLCMGVAWAEMASASFHLDAGQSRAVEFPVTMPSIMGTYPVYFKVSSGGVLIGTFVATETVVIAGVADIKVENLVIEPSEVDVGQKVTISVTAKNYGAAAGTKTIV</sequence>
<reference evidence="1" key="1">
    <citation type="journal article" date="2014" name="Front. Microbiol.">
        <title>High frequency of phylogenetically diverse reductive dehalogenase-homologous genes in deep subseafloor sedimentary metagenomes.</title>
        <authorList>
            <person name="Kawai M."/>
            <person name="Futagami T."/>
            <person name="Toyoda A."/>
            <person name="Takaki Y."/>
            <person name="Nishi S."/>
            <person name="Hori S."/>
            <person name="Arai W."/>
            <person name="Tsubouchi T."/>
            <person name="Morono Y."/>
            <person name="Uchiyama I."/>
            <person name="Ito T."/>
            <person name="Fujiyama A."/>
            <person name="Inagaki F."/>
            <person name="Takami H."/>
        </authorList>
    </citation>
    <scope>NUCLEOTIDE SEQUENCE</scope>
    <source>
        <strain evidence="1">Expedition CK06-06</strain>
    </source>
</reference>
<name>X1ISF8_9ZZZZ</name>
<dbReference type="EMBL" id="BARU01025929">
    <property type="protein sequence ID" value="GAH72195.1"/>
    <property type="molecule type" value="Genomic_DNA"/>
</dbReference>
<gene>
    <name evidence="1" type="ORF">S03H2_41716</name>
</gene>
<feature type="non-terminal residue" evidence="1">
    <location>
        <position position="134"/>
    </location>
</feature>
<proteinExistence type="predicted"/>
<evidence type="ECO:0000313" key="1">
    <source>
        <dbReference type="EMBL" id="GAH72195.1"/>
    </source>
</evidence>
<protein>
    <recommendedName>
        <fullName evidence="2">CARDB domain-containing protein</fullName>
    </recommendedName>
</protein>
<accession>X1ISF8</accession>
<evidence type="ECO:0008006" key="2">
    <source>
        <dbReference type="Google" id="ProtNLM"/>
    </source>
</evidence>
<organism evidence="1">
    <name type="scientific">marine sediment metagenome</name>
    <dbReference type="NCBI Taxonomy" id="412755"/>
    <lineage>
        <taxon>unclassified sequences</taxon>
        <taxon>metagenomes</taxon>
        <taxon>ecological metagenomes</taxon>
    </lineage>
</organism>
<dbReference type="AlphaFoldDB" id="X1ISF8"/>
<comment type="caution">
    <text evidence="1">The sequence shown here is derived from an EMBL/GenBank/DDBJ whole genome shotgun (WGS) entry which is preliminary data.</text>
</comment>